<dbReference type="EMBL" id="VSRR010000558">
    <property type="protein sequence ID" value="MPC17085.1"/>
    <property type="molecule type" value="Genomic_DNA"/>
</dbReference>
<evidence type="ECO:0000313" key="2">
    <source>
        <dbReference type="EMBL" id="MPC17085.1"/>
    </source>
</evidence>
<gene>
    <name evidence="2" type="ORF">E2C01_009930</name>
</gene>
<feature type="compositionally biased region" description="Polar residues" evidence="1">
    <location>
        <begin position="1"/>
        <end position="12"/>
    </location>
</feature>
<protein>
    <submittedName>
        <fullName evidence="2">Uncharacterized protein</fullName>
    </submittedName>
</protein>
<accession>A0A5B7D735</accession>
<dbReference type="Proteomes" id="UP000324222">
    <property type="component" value="Unassembled WGS sequence"/>
</dbReference>
<keyword evidence="3" id="KW-1185">Reference proteome</keyword>
<proteinExistence type="predicted"/>
<reference evidence="2 3" key="1">
    <citation type="submission" date="2019-05" db="EMBL/GenBank/DDBJ databases">
        <title>Another draft genome of Portunus trituberculatus and its Hox gene families provides insights of decapod evolution.</title>
        <authorList>
            <person name="Jeong J.-H."/>
            <person name="Song I."/>
            <person name="Kim S."/>
            <person name="Choi T."/>
            <person name="Kim D."/>
            <person name="Ryu S."/>
            <person name="Kim W."/>
        </authorList>
    </citation>
    <scope>NUCLEOTIDE SEQUENCE [LARGE SCALE GENOMIC DNA]</scope>
    <source>
        <tissue evidence="2">Muscle</tissue>
    </source>
</reference>
<organism evidence="2 3">
    <name type="scientific">Portunus trituberculatus</name>
    <name type="common">Swimming crab</name>
    <name type="synonym">Neptunus trituberculatus</name>
    <dbReference type="NCBI Taxonomy" id="210409"/>
    <lineage>
        <taxon>Eukaryota</taxon>
        <taxon>Metazoa</taxon>
        <taxon>Ecdysozoa</taxon>
        <taxon>Arthropoda</taxon>
        <taxon>Crustacea</taxon>
        <taxon>Multicrustacea</taxon>
        <taxon>Malacostraca</taxon>
        <taxon>Eumalacostraca</taxon>
        <taxon>Eucarida</taxon>
        <taxon>Decapoda</taxon>
        <taxon>Pleocyemata</taxon>
        <taxon>Brachyura</taxon>
        <taxon>Eubrachyura</taxon>
        <taxon>Portunoidea</taxon>
        <taxon>Portunidae</taxon>
        <taxon>Portuninae</taxon>
        <taxon>Portunus</taxon>
    </lineage>
</organism>
<name>A0A5B7D735_PORTR</name>
<evidence type="ECO:0000256" key="1">
    <source>
        <dbReference type="SAM" id="MobiDB-lite"/>
    </source>
</evidence>
<comment type="caution">
    <text evidence="2">The sequence shown here is derived from an EMBL/GenBank/DDBJ whole genome shotgun (WGS) entry which is preliminary data.</text>
</comment>
<feature type="region of interest" description="Disordered" evidence="1">
    <location>
        <begin position="1"/>
        <end position="23"/>
    </location>
</feature>
<sequence>MAATATSGHSPCSTPPADPATHTLPNTLHAPSFPFLTLPRIILALPHATPASVTFPATAVTSLFLTLPDIHSSPLCLASPPSTLCYILLSKRTFSFILVLSHPFLTLPHILTRPALYKTVLKY</sequence>
<evidence type="ECO:0000313" key="3">
    <source>
        <dbReference type="Proteomes" id="UP000324222"/>
    </source>
</evidence>
<dbReference type="AlphaFoldDB" id="A0A5B7D735"/>